<feature type="domain" description="RSE1/DDB1/CPSF1 first beta-propeller" evidence="5">
    <location>
        <begin position="60"/>
        <end position="424"/>
    </location>
</feature>
<dbReference type="Pfam" id="PF03178">
    <property type="entry name" value="CPSF_A"/>
    <property type="match status" value="1"/>
</dbReference>
<feature type="domain" description="RSE1/DDB1/CPSF1 second beta-propeller" evidence="6">
    <location>
        <begin position="534"/>
        <end position="983"/>
    </location>
</feature>
<dbReference type="InterPro" id="IPR050358">
    <property type="entry name" value="RSE1/DDB1/CFT1"/>
</dbReference>
<evidence type="ECO:0000259" key="6">
    <source>
        <dbReference type="Pfam" id="PF23726"/>
    </source>
</evidence>
<evidence type="ECO:0000259" key="4">
    <source>
        <dbReference type="Pfam" id="PF03178"/>
    </source>
</evidence>
<evidence type="ECO:0000259" key="5">
    <source>
        <dbReference type="Pfam" id="PF10433"/>
    </source>
</evidence>
<feature type="region of interest" description="Disordered" evidence="3">
    <location>
        <begin position="737"/>
        <end position="760"/>
    </location>
</feature>
<dbReference type="InterPro" id="IPR018846">
    <property type="entry name" value="Beta-prop_RSE1/DDB1/CPSF1_1st"/>
</dbReference>
<evidence type="ECO:0000256" key="3">
    <source>
        <dbReference type="SAM" id="MobiDB-lite"/>
    </source>
</evidence>
<dbReference type="GO" id="GO:0005634">
    <property type="term" value="C:nucleus"/>
    <property type="evidence" value="ECO:0007669"/>
    <property type="project" value="UniProtKB-SubCell"/>
</dbReference>
<evidence type="ECO:0000313" key="7">
    <source>
        <dbReference type="EMBL" id="ADY39993.1"/>
    </source>
</evidence>
<dbReference type="GO" id="GO:0003676">
    <property type="term" value="F:nucleic acid binding"/>
    <property type="evidence" value="ECO:0007669"/>
    <property type="project" value="InterPro"/>
</dbReference>
<dbReference type="SUPFAM" id="SSF50978">
    <property type="entry name" value="WD40 repeat-like"/>
    <property type="match status" value="1"/>
</dbReference>
<dbReference type="InterPro" id="IPR015943">
    <property type="entry name" value="WD40/YVTN_repeat-like_dom_sf"/>
</dbReference>
<name>F1KQ39_ASCSU</name>
<feature type="domain" description="RSE1/DDB1/CPSF1 C-terminal" evidence="4">
    <location>
        <begin position="1065"/>
        <end position="1400"/>
    </location>
</feature>
<dbReference type="Pfam" id="PF10433">
    <property type="entry name" value="Beta-prop_RSE1_1st"/>
    <property type="match status" value="1"/>
</dbReference>
<reference evidence="7" key="1">
    <citation type="journal article" date="2011" name="Genome Res.">
        <title>Deep small RNA sequencing from the nematode Ascaris reveals conservation, functional diversification, and novel developmental profiles.</title>
        <authorList>
            <person name="Wang J."/>
            <person name="Czech B."/>
            <person name="Crunk A."/>
            <person name="Wallace A."/>
            <person name="Mitreva M."/>
            <person name="Hannon G.J."/>
            <person name="Davis R.E."/>
        </authorList>
    </citation>
    <scope>NUCLEOTIDE SEQUENCE</scope>
</reference>
<comment type="subcellular location">
    <subcellularLocation>
        <location evidence="1">Nucleus</location>
    </subcellularLocation>
</comment>
<sequence>MCLHTTTSAIGLVMSTPYCCVRTCSCMFVVCVPVAAMEIGLGPSGMYTILHETDDSTTVNFSEYGKFLPGNGMQLVTVGAKHLRLHRPNPYALVPETDKQWNQTTRLECIIHVRLLAPVKSLAVARIPQNPSCSSLLLGFDTAKLSVVGFSAAERSLKTISLHCFEEEMLKDGYVTDLPSPVIRVDPAQRCAVMLIYGRYLAVLPFDDTSPHLHTYTVALSSIDPRLVNIIDIAFLDGYYEPTLLFLYEPAQTTAGRACVRYDTVCMLGVSLNTKEQVHASVWQLNNLPMDCNQVLMIPRPIGGALIIGANELIYLNQSVPPCGSLLNSCMDGFTKFPLKSEKEMALTLDGCAACVISTNKVVVCARSGALFILTLVVDSTNSVKSIEFKHEFDVSIPHTVTACSPGYLFVGSRVGDSLFIEYVSELVPVDDPIEKKLKVEVPQDDLEDEDLELYGKALPSVISQDVSVEKMRFRVLDRMLNVAPCKKMTSGCSEGLNSYLQEQPRLDPVFDRVCACGHGKDSSICIFQQSIRPDIITSSSIEGVIQYWAVGRREDDTHMYIIASKELGSLALETDNDLVELEAPVFITSESTIAAGELADGGLSVQVTTSSIVVVAEGQQIQLIPLQLTFPVLSASIVDPFVAICTQNGRLLLYELDNTPHVHLKAVDLPGNIIHNKSPITALCIYRDMSGTIRFCSSSSAASHGANAINTKQHIDIDDFDDMLLYGDSKNKQKEAKKKRKIVGTRQNPGETPHLETDVVDPNTIVPSHWIVMARENGNLYIYSIPEMQLVYMVKKLSHLPDVAIDEMNYLGDESVVASDIASNTLNEALVAKPEEIIVEVLLTGMGMNQGRPMLFVVVDDMVSVYEMFMYDNGVVEHLAVRFKRLPYTTVTRSCRFQGNDGRAPVEAARDTVRYRTALHPFERIGNILNGVFICSSYPCVFLMDSGILRMHPLNLEGPILSFTAFNNVLCPNGFIYLTEREWAMRIAKLPTDVELDSSLPVRKIRTGRTIHNIVYLLQSNTYAVVGSEKKPNNRLCVLVNEDKSFDEHEKADSFVLPELEVYDVKLYSPEDWKPVPNAEIKMEDFEVLTCCEEVVLRSEGTVSGVQNYLAVGTACNYGEEVLVRGRIIISEIIEVVPEPGQPTSKHRIKTLYDKEQKGPVTSLCSCNGYLLAGMGQKVFIWLFRDNNLQGISFLDMHFYIHQLVGVRNLALACDIYRSVALLRYQEEYKALSLASRDMRAVVQPPMAAQFLIDNRQMAFIMSDEAANIAVFNYLPEALESSGGERLILRSEINIGTNVNSFMRVKGHISSGFVENEHYSLNRQSVLFCSLDGSFGFVRPLSEKVFRRLHMLQQLMSSLVAQAAGLNVKGSRAARPQRPNHYLNTRNMVDGDVVFQYLHLSLADKNDLARKLGTSRYHIIDDLTEISRLTTHY</sequence>
<evidence type="ECO:0000256" key="2">
    <source>
        <dbReference type="ARBA" id="ARBA00023242"/>
    </source>
</evidence>
<dbReference type="PANTHER" id="PTHR10644">
    <property type="entry name" value="DNA REPAIR/RNA PROCESSING CPSF FAMILY"/>
    <property type="match status" value="1"/>
</dbReference>
<dbReference type="Gene3D" id="2.130.10.10">
    <property type="entry name" value="YVTN repeat-like/Quinoprotein amine dehydrogenase"/>
    <property type="match status" value="2"/>
</dbReference>
<dbReference type="Pfam" id="PF23726">
    <property type="entry name" value="Beta-prop_RSE1_2nd"/>
    <property type="match status" value="1"/>
</dbReference>
<dbReference type="EMBL" id="JI164056">
    <property type="protein sequence ID" value="ADY39993.1"/>
    <property type="molecule type" value="mRNA"/>
</dbReference>
<dbReference type="InterPro" id="IPR004871">
    <property type="entry name" value="RSE1/DDB1/CPSF1_C"/>
</dbReference>
<organism evidence="7">
    <name type="scientific">Ascaris suum</name>
    <name type="common">Pig roundworm</name>
    <name type="synonym">Ascaris lumbricoides</name>
    <dbReference type="NCBI Taxonomy" id="6253"/>
    <lineage>
        <taxon>Eukaryota</taxon>
        <taxon>Metazoa</taxon>
        <taxon>Ecdysozoa</taxon>
        <taxon>Nematoda</taxon>
        <taxon>Chromadorea</taxon>
        <taxon>Rhabditida</taxon>
        <taxon>Spirurina</taxon>
        <taxon>Ascaridomorpha</taxon>
        <taxon>Ascaridoidea</taxon>
        <taxon>Ascarididae</taxon>
        <taxon>Ascaris</taxon>
    </lineage>
</organism>
<protein>
    <submittedName>
        <fullName evidence="7">Cleavage and polyadenylation specificity factor subunit 1</fullName>
    </submittedName>
</protein>
<accession>F1KQ39</accession>
<proteinExistence type="evidence at transcript level"/>
<evidence type="ECO:0000256" key="1">
    <source>
        <dbReference type="ARBA" id="ARBA00004123"/>
    </source>
</evidence>
<dbReference type="InterPro" id="IPR036322">
    <property type="entry name" value="WD40_repeat_dom_sf"/>
</dbReference>
<dbReference type="InterPro" id="IPR058543">
    <property type="entry name" value="Beta-prop_RSE1/DDB1/CPSF1_2nd"/>
</dbReference>
<keyword evidence="2" id="KW-0539">Nucleus</keyword>